<accession>A0A4Z2HNV9</accession>
<reference evidence="2 3" key="1">
    <citation type="submission" date="2019-03" db="EMBL/GenBank/DDBJ databases">
        <title>First draft genome of Liparis tanakae, snailfish: a comprehensive survey of snailfish specific genes.</title>
        <authorList>
            <person name="Kim W."/>
            <person name="Song I."/>
            <person name="Jeong J.-H."/>
            <person name="Kim D."/>
            <person name="Kim S."/>
            <person name="Ryu S."/>
            <person name="Song J.Y."/>
            <person name="Lee S.K."/>
        </authorList>
    </citation>
    <scope>NUCLEOTIDE SEQUENCE [LARGE SCALE GENOMIC DNA]</scope>
    <source>
        <tissue evidence="2">Muscle</tissue>
    </source>
</reference>
<evidence type="ECO:0000256" key="1">
    <source>
        <dbReference type="SAM" id="MobiDB-lite"/>
    </source>
</evidence>
<feature type="region of interest" description="Disordered" evidence="1">
    <location>
        <begin position="71"/>
        <end position="105"/>
    </location>
</feature>
<protein>
    <submittedName>
        <fullName evidence="2">Uncharacterized protein</fullName>
    </submittedName>
</protein>
<keyword evidence="3" id="KW-1185">Reference proteome</keyword>
<dbReference type="AlphaFoldDB" id="A0A4Z2HNV9"/>
<sequence>MQLNPEENAVHKMMFVRLLRATLRLNLQKRLTASDAPRHPFITLTESVTADEASTAAPVTKSEECAVCRPRDSTDAHAGSDGVSATGSTNRRAKKEPSSLPVWRYHPDSDACDEDALHQSSGGLGERATVQTRFPEQSYEASEPSFQEQHRAVKQIQLVARLLNYSVFVCLDQKHQQQTAQAIRGSGESIYSSIDCWKEIQLWVIRHLGMTHLTVCNVGEIICLPSFASFSLCYTSLGSFPPYVLLYSFKMCVCDNPLMKIR</sequence>
<organism evidence="2 3">
    <name type="scientific">Liparis tanakae</name>
    <name type="common">Tanaka's snailfish</name>
    <dbReference type="NCBI Taxonomy" id="230148"/>
    <lineage>
        <taxon>Eukaryota</taxon>
        <taxon>Metazoa</taxon>
        <taxon>Chordata</taxon>
        <taxon>Craniata</taxon>
        <taxon>Vertebrata</taxon>
        <taxon>Euteleostomi</taxon>
        <taxon>Actinopterygii</taxon>
        <taxon>Neopterygii</taxon>
        <taxon>Teleostei</taxon>
        <taxon>Neoteleostei</taxon>
        <taxon>Acanthomorphata</taxon>
        <taxon>Eupercaria</taxon>
        <taxon>Perciformes</taxon>
        <taxon>Cottioidei</taxon>
        <taxon>Cottales</taxon>
        <taxon>Liparidae</taxon>
        <taxon>Liparis</taxon>
    </lineage>
</organism>
<name>A0A4Z2HNV9_9TELE</name>
<dbReference type="Proteomes" id="UP000314294">
    <property type="component" value="Unassembled WGS sequence"/>
</dbReference>
<proteinExistence type="predicted"/>
<evidence type="ECO:0000313" key="2">
    <source>
        <dbReference type="EMBL" id="TNN66664.1"/>
    </source>
</evidence>
<dbReference type="EMBL" id="SRLO01000215">
    <property type="protein sequence ID" value="TNN66664.1"/>
    <property type="molecule type" value="Genomic_DNA"/>
</dbReference>
<evidence type="ECO:0000313" key="3">
    <source>
        <dbReference type="Proteomes" id="UP000314294"/>
    </source>
</evidence>
<gene>
    <name evidence="2" type="ORF">EYF80_023053</name>
</gene>
<comment type="caution">
    <text evidence="2">The sequence shown here is derived from an EMBL/GenBank/DDBJ whole genome shotgun (WGS) entry which is preliminary data.</text>
</comment>